<dbReference type="Pfam" id="PF00478">
    <property type="entry name" value="IMPDH"/>
    <property type="match status" value="1"/>
</dbReference>
<dbReference type="NCBIfam" id="TIGR01302">
    <property type="entry name" value="IMP_dehydrog"/>
    <property type="match status" value="1"/>
</dbReference>
<feature type="binding site" evidence="16">
    <location>
        <begin position="260"/>
        <end position="262"/>
    </location>
    <ligand>
        <name>NAD(+)</name>
        <dbReference type="ChEBI" id="CHEBI:57540"/>
    </ligand>
</feature>
<feature type="binding site" evidence="13 15">
    <location>
        <position position="315"/>
    </location>
    <ligand>
        <name>IMP</name>
        <dbReference type="ChEBI" id="CHEBI:58053"/>
    </ligand>
</feature>
<dbReference type="UniPathway" id="UPA00601">
    <property type="reaction ID" value="UER00295"/>
</dbReference>
<keyword evidence="10 13" id="KW-0520">NAD</keyword>
<evidence type="ECO:0000256" key="10">
    <source>
        <dbReference type="ARBA" id="ARBA00023027"/>
    </source>
</evidence>
<keyword evidence="5" id="KW-0677">Repeat</keyword>
<dbReference type="FunFam" id="3.20.20.70:FF:000003">
    <property type="entry name" value="GMP reductase"/>
    <property type="match status" value="1"/>
</dbReference>
<accession>A0A495E714</accession>
<dbReference type="SMART" id="SM01240">
    <property type="entry name" value="IMPDH"/>
    <property type="match status" value="1"/>
</dbReference>
<evidence type="ECO:0000256" key="6">
    <source>
        <dbReference type="ARBA" id="ARBA00022749"/>
    </source>
</evidence>
<feature type="binding site" evidence="13">
    <location>
        <position position="482"/>
    </location>
    <ligand>
        <name>K(+)</name>
        <dbReference type="ChEBI" id="CHEBI:29103"/>
        <note>ligand shared between two tetrameric partners</note>
    </ligand>
</feature>
<dbReference type="GO" id="GO:0000166">
    <property type="term" value="F:nucleotide binding"/>
    <property type="evidence" value="ECO:0007669"/>
    <property type="project" value="UniProtKB-UniRule"/>
</dbReference>
<dbReference type="AlphaFoldDB" id="A0A495E714"/>
<evidence type="ECO:0000256" key="18">
    <source>
        <dbReference type="PROSITE-ProRule" id="PRU00703"/>
    </source>
</evidence>
<evidence type="ECO:0000256" key="4">
    <source>
        <dbReference type="ARBA" id="ARBA00022723"/>
    </source>
</evidence>
<comment type="subunit">
    <text evidence="3 13">Homotetramer.</text>
</comment>
<evidence type="ECO:0000256" key="13">
    <source>
        <dbReference type="HAMAP-Rule" id="MF_01964"/>
    </source>
</evidence>
<comment type="pathway">
    <text evidence="13 20">Purine metabolism; XMP biosynthesis via de novo pathway; XMP from IMP: step 1/1.</text>
</comment>
<evidence type="ECO:0000256" key="14">
    <source>
        <dbReference type="PIRSR" id="PIRSR000130-1"/>
    </source>
</evidence>
<feature type="domain" description="CBS" evidence="21">
    <location>
        <begin position="166"/>
        <end position="226"/>
    </location>
</feature>
<dbReference type="InterPro" id="IPR046342">
    <property type="entry name" value="CBS_dom_sf"/>
</dbReference>
<feature type="binding site" evidence="13">
    <location>
        <position position="260"/>
    </location>
    <ligand>
        <name>NAD(+)</name>
        <dbReference type="ChEBI" id="CHEBI:57540"/>
    </ligand>
</feature>
<keyword evidence="6 13" id="KW-0332">GMP biosynthesis</keyword>
<feature type="binding site" description="in other chain" evidence="13 17">
    <location>
        <position position="317"/>
    </location>
    <ligand>
        <name>K(+)</name>
        <dbReference type="ChEBI" id="CHEBI:29103"/>
        <note>ligand shared between two tetrameric partners</note>
    </ligand>
</feature>
<evidence type="ECO:0000256" key="2">
    <source>
        <dbReference type="ARBA" id="ARBA00005502"/>
    </source>
</evidence>
<name>A0A495E714_9FLAO</name>
<comment type="activity regulation">
    <text evidence="13">Mycophenolic acid (MPA) is a non-competitive inhibitor that prevents formation of the closed enzyme conformation by binding to the same site as the amobile flap. In contrast, mizoribine monophosphate (MZP) is a competitive inhibitor that induces the closed conformation. MPA is a potent inhibitor of mammalian IMPDHs but a poor inhibitor of the bacterial enzymes. MZP is a more potent inhibitor of bacterial IMPDH.</text>
</comment>
<dbReference type="Proteomes" id="UP000269412">
    <property type="component" value="Unassembled WGS sequence"/>
</dbReference>
<sequence length="499" mass="53240">MPAIKSIIAMQAHLNKIVGEGLTYDDVLLVPAYSEVLPREVSIKTKLTRNITINVPIISAAMDTVTESRMAIAMAQEGGIGVLHKNMTIEQQAMKVRKVKRAESGMIIDPVTLPLNSFVSDAKANMKEHSIGGIPIVDDEGKLIGIVTNRDLRFEKNNDRPIAEVMTSTNLVTVAEGTSLEQAEGILQEKKIEKLPVVDKNNKLVGLITFRDITKLTQKPIANKDKFGRLRVAAALGVTADAVDRAEALVNAGVDAVVIDTAHGHTKGVVAVLKEVKNKFPELEVIVGNIATAEAAKYLAEAGADAVKVGIGPGSICTTRVVAGVGFPQFSAVLEVAAALKGSGVPVIADGGIRYTGDIPKAIAAGADTVMLGSLLAGTKESPGETIIYEGRKFKSYRGMGSVEAMKQGSKDRYFQDVEDDIKKLVPEGIVGRVPYKGELYESIHQFVGGLKAGMGYCGAKDIETLKETGRFVKITASGINESHPHDVTITKESPNYSR</sequence>
<dbReference type="PROSITE" id="PS51371">
    <property type="entry name" value="CBS"/>
    <property type="match status" value="2"/>
</dbReference>
<dbReference type="InterPro" id="IPR005990">
    <property type="entry name" value="IMP_DH"/>
</dbReference>
<evidence type="ECO:0000256" key="7">
    <source>
        <dbReference type="ARBA" id="ARBA00022755"/>
    </source>
</evidence>
<evidence type="ECO:0000313" key="23">
    <source>
        <dbReference type="Proteomes" id="UP000269412"/>
    </source>
</evidence>
<evidence type="ECO:0000256" key="11">
    <source>
        <dbReference type="ARBA" id="ARBA00023122"/>
    </source>
</evidence>
<evidence type="ECO:0000256" key="20">
    <source>
        <dbReference type="RuleBase" id="RU003928"/>
    </source>
</evidence>
<dbReference type="InterPro" id="IPR000644">
    <property type="entry name" value="CBS_dom"/>
</dbReference>
<feature type="binding site" evidence="13 15">
    <location>
        <begin position="373"/>
        <end position="374"/>
    </location>
    <ligand>
        <name>IMP</name>
        <dbReference type="ChEBI" id="CHEBI:58053"/>
    </ligand>
</feature>
<comment type="function">
    <text evidence="13">Catalyzes the conversion of inosine 5'-phosphate (IMP) to xanthosine 5'-phosphate (XMP), the first committed and rate-limiting step in the de novo synthesis of guanine nucleotides, and therefore plays an important role in the regulation of cell growth.</text>
</comment>
<feature type="binding site" evidence="13">
    <location>
        <position position="483"/>
    </location>
    <ligand>
        <name>K(+)</name>
        <dbReference type="ChEBI" id="CHEBI:29103"/>
        <note>ligand shared between two tetrameric partners</note>
    </ligand>
</feature>
<dbReference type="EMBL" id="RBIQ01000009">
    <property type="protein sequence ID" value="RKR12303.1"/>
    <property type="molecule type" value="Genomic_DNA"/>
</dbReference>
<feature type="binding site" description="in other chain" evidence="13 17">
    <location>
        <position position="312"/>
    </location>
    <ligand>
        <name>K(+)</name>
        <dbReference type="ChEBI" id="CHEBI:29103"/>
        <note>ligand shared between two tetrameric partners</note>
    </ligand>
</feature>
<evidence type="ECO:0000256" key="9">
    <source>
        <dbReference type="ARBA" id="ARBA00023002"/>
    </source>
</evidence>
<dbReference type="PIRSF" id="PIRSF000130">
    <property type="entry name" value="IMPDH"/>
    <property type="match status" value="1"/>
</dbReference>
<keyword evidence="4 13" id="KW-0479">Metal-binding</keyword>
<keyword evidence="7 13" id="KW-0658">Purine biosynthesis</keyword>
<dbReference type="PROSITE" id="PS00487">
    <property type="entry name" value="IMP_DH_GMP_RED"/>
    <property type="match status" value="1"/>
</dbReference>
<evidence type="ECO:0000256" key="19">
    <source>
        <dbReference type="RuleBase" id="RU003927"/>
    </source>
</evidence>
<evidence type="ECO:0000313" key="22">
    <source>
        <dbReference type="EMBL" id="RKR12303.1"/>
    </source>
</evidence>
<evidence type="ECO:0000256" key="17">
    <source>
        <dbReference type="PIRSR" id="PIRSR000130-4"/>
    </source>
</evidence>
<keyword evidence="11 18" id="KW-0129">CBS domain</keyword>
<dbReference type="GO" id="GO:0006177">
    <property type="term" value="P:GMP biosynthetic process"/>
    <property type="evidence" value="ECO:0007669"/>
    <property type="project" value="UniProtKB-UniRule"/>
</dbReference>
<evidence type="ECO:0000256" key="3">
    <source>
        <dbReference type="ARBA" id="ARBA00011881"/>
    </source>
</evidence>
<organism evidence="22 23">
    <name type="scientific">Maribacter vaceletii</name>
    <dbReference type="NCBI Taxonomy" id="1206816"/>
    <lineage>
        <taxon>Bacteria</taxon>
        <taxon>Pseudomonadati</taxon>
        <taxon>Bacteroidota</taxon>
        <taxon>Flavobacteriia</taxon>
        <taxon>Flavobacteriales</taxon>
        <taxon>Flavobacteriaceae</taxon>
        <taxon>Maribacter</taxon>
    </lineage>
</organism>
<keyword evidence="9 13" id="KW-0560">Oxidoreductase</keyword>
<keyword evidence="8 13" id="KW-0630">Potassium</keyword>
<dbReference type="PANTHER" id="PTHR11911">
    <property type="entry name" value="INOSINE-5-MONOPHOSPHATE DEHYDROGENASE RELATED"/>
    <property type="match status" value="1"/>
</dbReference>
<comment type="caution">
    <text evidence="22">The sequence shown here is derived from an EMBL/GenBank/DDBJ whole genome shotgun (WGS) entry which is preliminary data.</text>
</comment>
<evidence type="ECO:0000256" key="5">
    <source>
        <dbReference type="ARBA" id="ARBA00022737"/>
    </source>
</evidence>
<feature type="binding site" evidence="13 15">
    <location>
        <begin position="397"/>
        <end position="401"/>
    </location>
    <ligand>
        <name>IMP</name>
        <dbReference type="ChEBI" id="CHEBI:58053"/>
    </ligand>
</feature>
<feature type="binding site" description="in other chain" evidence="13 17">
    <location>
        <position position="314"/>
    </location>
    <ligand>
        <name>K(+)</name>
        <dbReference type="ChEBI" id="CHEBI:29103"/>
        <note>ligand shared between two tetrameric partners</note>
    </ligand>
</feature>
<feature type="binding site" evidence="13 15">
    <location>
        <position position="428"/>
    </location>
    <ligand>
        <name>IMP</name>
        <dbReference type="ChEBI" id="CHEBI:58053"/>
    </ligand>
</feature>
<dbReference type="Gene3D" id="3.20.20.70">
    <property type="entry name" value="Aldolase class I"/>
    <property type="match status" value="1"/>
</dbReference>
<feature type="domain" description="CBS" evidence="21">
    <location>
        <begin position="106"/>
        <end position="164"/>
    </location>
</feature>
<dbReference type="EC" id="1.1.1.205" evidence="13 20"/>
<comment type="catalytic activity">
    <reaction evidence="12 13 20">
        <text>IMP + NAD(+) + H2O = XMP + NADH + H(+)</text>
        <dbReference type="Rhea" id="RHEA:11708"/>
        <dbReference type="ChEBI" id="CHEBI:15377"/>
        <dbReference type="ChEBI" id="CHEBI:15378"/>
        <dbReference type="ChEBI" id="CHEBI:57464"/>
        <dbReference type="ChEBI" id="CHEBI:57540"/>
        <dbReference type="ChEBI" id="CHEBI:57945"/>
        <dbReference type="ChEBI" id="CHEBI:58053"/>
        <dbReference type="EC" id="1.1.1.205"/>
    </reaction>
</comment>
<keyword evidence="23" id="KW-1185">Reference proteome</keyword>
<comment type="similarity">
    <text evidence="2 13 19">Belongs to the IMPDH/GMPR family.</text>
</comment>
<reference evidence="22 23" key="1">
    <citation type="submission" date="2018-10" db="EMBL/GenBank/DDBJ databases">
        <title>Genomic Encyclopedia of Archaeal and Bacterial Type Strains, Phase II (KMG-II): from individual species to whole genera.</title>
        <authorList>
            <person name="Goeker M."/>
        </authorList>
    </citation>
    <scope>NUCLEOTIDE SEQUENCE [LARGE SCALE GENOMIC DNA]</scope>
    <source>
        <strain evidence="22 23">DSM 25230</strain>
    </source>
</reference>
<comment type="cofactor">
    <cofactor evidence="1 13">
        <name>K(+)</name>
        <dbReference type="ChEBI" id="CHEBI:29103"/>
    </cofactor>
</comment>
<evidence type="ECO:0000256" key="12">
    <source>
        <dbReference type="ARBA" id="ARBA00048028"/>
    </source>
</evidence>
<dbReference type="InterPro" id="IPR013785">
    <property type="entry name" value="Aldolase_TIM"/>
</dbReference>
<dbReference type="GO" id="GO:0003938">
    <property type="term" value="F:IMP dehydrogenase activity"/>
    <property type="evidence" value="ECO:0007669"/>
    <property type="project" value="UniProtKB-UniRule"/>
</dbReference>
<dbReference type="GO" id="GO:0006183">
    <property type="term" value="P:GTP biosynthetic process"/>
    <property type="evidence" value="ECO:0007669"/>
    <property type="project" value="TreeGrafter"/>
</dbReference>
<gene>
    <name evidence="13" type="primary">guaB</name>
    <name evidence="22" type="ORF">CLV91_2429</name>
</gene>
<feature type="active site" description="Thioimidate intermediate" evidence="13 14">
    <location>
        <position position="317"/>
    </location>
</feature>
<evidence type="ECO:0000259" key="21">
    <source>
        <dbReference type="PROSITE" id="PS51371"/>
    </source>
</evidence>
<feature type="binding site" evidence="13 15">
    <location>
        <begin position="350"/>
        <end position="352"/>
    </location>
    <ligand>
        <name>IMP</name>
        <dbReference type="ChEBI" id="CHEBI:58053"/>
    </ligand>
</feature>
<evidence type="ECO:0000256" key="8">
    <source>
        <dbReference type="ARBA" id="ARBA00022958"/>
    </source>
</evidence>
<dbReference type="SUPFAM" id="SSF54631">
    <property type="entry name" value="CBS-domain pair"/>
    <property type="match status" value="1"/>
</dbReference>
<feature type="binding site" evidence="13">
    <location>
        <position position="484"/>
    </location>
    <ligand>
        <name>K(+)</name>
        <dbReference type="ChEBI" id="CHEBI:29103"/>
        <note>ligand shared between two tetrameric partners</note>
    </ligand>
</feature>
<dbReference type="HAMAP" id="MF_01964">
    <property type="entry name" value="IMPDH"/>
    <property type="match status" value="1"/>
</dbReference>
<protein>
    <recommendedName>
        <fullName evidence="13 20">Inosine-5'-monophosphate dehydrogenase</fullName>
        <shortName evidence="13">IMP dehydrogenase</shortName>
        <shortName evidence="13">IMPD</shortName>
        <shortName evidence="13">IMPDH</shortName>
        <ecNumber evidence="13 20">1.1.1.205</ecNumber>
    </recommendedName>
</protein>
<evidence type="ECO:0000256" key="15">
    <source>
        <dbReference type="PIRSR" id="PIRSR000130-2"/>
    </source>
</evidence>
<dbReference type="InterPro" id="IPR015875">
    <property type="entry name" value="IMP_DH/GMP_Rdtase_CS"/>
</dbReference>
<dbReference type="Pfam" id="PF00571">
    <property type="entry name" value="CBS"/>
    <property type="match status" value="2"/>
</dbReference>
<dbReference type="SUPFAM" id="SSF51412">
    <property type="entry name" value="Inosine monophosphate dehydrogenase (IMPDH)"/>
    <property type="match status" value="1"/>
</dbReference>
<dbReference type="CDD" id="cd04601">
    <property type="entry name" value="CBS_pair_IMPDH"/>
    <property type="match status" value="1"/>
</dbReference>
<dbReference type="InterPro" id="IPR001093">
    <property type="entry name" value="IMP_DH_GMPRt"/>
</dbReference>
<evidence type="ECO:0000256" key="1">
    <source>
        <dbReference type="ARBA" id="ARBA00001958"/>
    </source>
</evidence>
<dbReference type="SMART" id="SM00116">
    <property type="entry name" value="CBS"/>
    <property type="match status" value="2"/>
</dbReference>
<feature type="active site" description="Proton acceptor" evidence="13 14">
    <location>
        <position position="413"/>
    </location>
</feature>
<proteinExistence type="inferred from homology"/>
<feature type="binding site" evidence="13 16">
    <location>
        <begin position="310"/>
        <end position="312"/>
    </location>
    <ligand>
        <name>NAD(+)</name>
        <dbReference type="ChEBI" id="CHEBI:57540"/>
    </ligand>
</feature>
<dbReference type="CDD" id="cd00381">
    <property type="entry name" value="IMPDH"/>
    <property type="match status" value="1"/>
</dbReference>
<dbReference type="GO" id="GO:0046872">
    <property type="term" value="F:metal ion binding"/>
    <property type="evidence" value="ECO:0007669"/>
    <property type="project" value="UniProtKB-UniRule"/>
</dbReference>
<evidence type="ECO:0000256" key="16">
    <source>
        <dbReference type="PIRSR" id="PIRSR000130-3"/>
    </source>
</evidence>
<dbReference type="PANTHER" id="PTHR11911:SF111">
    <property type="entry name" value="INOSINE-5'-MONOPHOSPHATE DEHYDROGENASE"/>
    <property type="match status" value="1"/>
</dbReference>
<comment type="caution">
    <text evidence="13">Lacks conserved residue(s) required for the propagation of feature annotation.</text>
</comment>